<reference evidence="1" key="1">
    <citation type="submission" date="2018-05" db="EMBL/GenBank/DDBJ databases">
        <authorList>
            <person name="Lanie J.A."/>
            <person name="Ng W.-L."/>
            <person name="Kazmierczak K.M."/>
            <person name="Andrzejewski T.M."/>
            <person name="Davidsen T.M."/>
            <person name="Wayne K.J."/>
            <person name="Tettelin H."/>
            <person name="Glass J.I."/>
            <person name="Rusch D."/>
            <person name="Podicherti R."/>
            <person name="Tsui H.-C.T."/>
            <person name="Winkler M.E."/>
        </authorList>
    </citation>
    <scope>NUCLEOTIDE SEQUENCE</scope>
</reference>
<name>A0A382TQY1_9ZZZZ</name>
<dbReference type="EMBL" id="UINC01138499">
    <property type="protein sequence ID" value="SVD24479.1"/>
    <property type="molecule type" value="Genomic_DNA"/>
</dbReference>
<organism evidence="1">
    <name type="scientific">marine metagenome</name>
    <dbReference type="NCBI Taxonomy" id="408172"/>
    <lineage>
        <taxon>unclassified sequences</taxon>
        <taxon>metagenomes</taxon>
        <taxon>ecological metagenomes</taxon>
    </lineage>
</organism>
<feature type="non-terminal residue" evidence="1">
    <location>
        <position position="221"/>
    </location>
</feature>
<sequence length="221" mass="24449">MLIAVACLTLFVTTVVAEEGLVNHWKFDGNYKDSVGKNHAWAVYTDVKGPPTWEAGRIGQAVTLGDPVLIPYPKISGPGLQTKAECPNTKAFTVSWWWRPDVLAGGGSGRNGARWSGRMGTHHDDVRWNGWYFHSSETGAVYCGITTAKRFTPKDLPAGTVVKGVWQMLTFTFDKGTGRFYKNGALIATKAGMPAPIRWRGFHMTHWFNGGLDDVRLYDRA</sequence>
<protein>
    <recommendedName>
        <fullName evidence="2">LamG-like jellyroll fold domain-containing protein</fullName>
    </recommendedName>
</protein>
<evidence type="ECO:0000313" key="1">
    <source>
        <dbReference type="EMBL" id="SVD24479.1"/>
    </source>
</evidence>
<dbReference type="InterPro" id="IPR013320">
    <property type="entry name" value="ConA-like_dom_sf"/>
</dbReference>
<dbReference type="Pfam" id="PF13385">
    <property type="entry name" value="Laminin_G_3"/>
    <property type="match status" value="1"/>
</dbReference>
<proteinExistence type="predicted"/>
<evidence type="ECO:0008006" key="2">
    <source>
        <dbReference type="Google" id="ProtNLM"/>
    </source>
</evidence>
<accession>A0A382TQY1</accession>
<dbReference type="AlphaFoldDB" id="A0A382TQY1"/>
<dbReference type="Gene3D" id="2.60.120.200">
    <property type="match status" value="1"/>
</dbReference>
<dbReference type="SUPFAM" id="SSF49899">
    <property type="entry name" value="Concanavalin A-like lectins/glucanases"/>
    <property type="match status" value="1"/>
</dbReference>
<gene>
    <name evidence="1" type="ORF">METZ01_LOCUS377333</name>
</gene>